<name>W0DN89_9GAMM</name>
<dbReference type="HOGENOM" id="CLU_1651389_0_0_6"/>
<dbReference type="EMBL" id="CP007029">
    <property type="protein sequence ID" value="AHE99926.1"/>
    <property type="molecule type" value="Genomic_DNA"/>
</dbReference>
<dbReference type="InterPro" id="IPR057691">
    <property type="entry name" value="DUF7931"/>
</dbReference>
<dbReference type="RefSeq" id="WP_006745791.1">
    <property type="nucleotide sequence ID" value="NZ_CP007029.1"/>
</dbReference>
<reference evidence="2 3" key="1">
    <citation type="submission" date="2013-12" db="EMBL/GenBank/DDBJ databases">
        <authorList>
            <consortium name="DOE Joint Genome Institute"/>
            <person name="Muyzer G."/>
            <person name="Huntemann M."/>
            <person name="Han J."/>
            <person name="Chen A."/>
            <person name="Kyrpides N."/>
            <person name="Mavromatis K."/>
            <person name="Markowitz V."/>
            <person name="Palaniappan K."/>
            <person name="Ivanova N."/>
            <person name="Schaumberg A."/>
            <person name="Pati A."/>
            <person name="Liolios K."/>
            <person name="Nordberg H.P."/>
            <person name="Cantor M.N."/>
            <person name="Hua S.X."/>
            <person name="Woyke T."/>
        </authorList>
    </citation>
    <scope>NUCLEOTIDE SEQUENCE [LARGE SCALE GENOMIC DNA]</scope>
    <source>
        <strain evidence="2 3">ARh 1</strain>
    </source>
</reference>
<keyword evidence="3" id="KW-1185">Reference proteome</keyword>
<protein>
    <recommendedName>
        <fullName evidence="1">DUF7931 domain-containing protein</fullName>
    </recommendedName>
</protein>
<proteinExistence type="predicted"/>
<dbReference type="SUPFAM" id="SSF56024">
    <property type="entry name" value="Phospholipase D/nuclease"/>
    <property type="match status" value="1"/>
</dbReference>
<dbReference type="AlphaFoldDB" id="W0DN89"/>
<accession>W0DN89</accession>
<dbReference type="KEGG" id="tti:THITH_04075"/>
<evidence type="ECO:0000313" key="2">
    <source>
        <dbReference type="EMBL" id="AHE99926.1"/>
    </source>
</evidence>
<dbReference type="OrthoDB" id="6080223at2"/>
<feature type="domain" description="DUF7931" evidence="1">
    <location>
        <begin position="15"/>
        <end position="161"/>
    </location>
</feature>
<sequence length="163" mass="18426">MTGEASQDRDNGLERAAGEMRELLDSARRRIWLQTRSQLLCALPPIDIAEALSRVARRSRYADLRLLIDDALALKEGQPQLARAVMRLTTAVEVRCFQPEEDTPASLLLIVDQHAWLYLVQHQGHVGLKSMHDDPPGARIAADRFDESWIFGTEALELRNLMI</sequence>
<dbReference type="STRING" id="713585.THITH_04075"/>
<evidence type="ECO:0000259" key="1">
    <source>
        <dbReference type="Pfam" id="PF25559"/>
    </source>
</evidence>
<gene>
    <name evidence="2" type="ORF">THITH_04075</name>
</gene>
<dbReference type="Proteomes" id="UP000005289">
    <property type="component" value="Chromosome"/>
</dbReference>
<evidence type="ECO:0000313" key="3">
    <source>
        <dbReference type="Proteomes" id="UP000005289"/>
    </source>
</evidence>
<dbReference type="Pfam" id="PF25559">
    <property type="entry name" value="DUF7931"/>
    <property type="match status" value="1"/>
</dbReference>
<organism evidence="2 3">
    <name type="scientific">Thioalkalivibrio paradoxus ARh 1</name>
    <dbReference type="NCBI Taxonomy" id="713585"/>
    <lineage>
        <taxon>Bacteria</taxon>
        <taxon>Pseudomonadati</taxon>
        <taxon>Pseudomonadota</taxon>
        <taxon>Gammaproteobacteria</taxon>
        <taxon>Chromatiales</taxon>
        <taxon>Ectothiorhodospiraceae</taxon>
        <taxon>Thioalkalivibrio</taxon>
    </lineage>
</organism>